<evidence type="ECO:0000313" key="3">
    <source>
        <dbReference type="Proteomes" id="UP001595528"/>
    </source>
</evidence>
<dbReference type="PANTHER" id="PTHR13887:SF41">
    <property type="entry name" value="THIOREDOXIN SUPERFAMILY PROTEIN"/>
    <property type="match status" value="1"/>
</dbReference>
<reference evidence="3" key="1">
    <citation type="journal article" date="2019" name="Int. J. Syst. Evol. Microbiol.">
        <title>The Global Catalogue of Microorganisms (GCM) 10K type strain sequencing project: providing services to taxonomists for standard genome sequencing and annotation.</title>
        <authorList>
            <consortium name="The Broad Institute Genomics Platform"/>
            <consortium name="The Broad Institute Genome Sequencing Center for Infectious Disease"/>
            <person name="Wu L."/>
            <person name="Ma J."/>
        </authorList>
    </citation>
    <scope>NUCLEOTIDE SEQUENCE [LARGE SCALE GENOMIC DNA]</scope>
    <source>
        <strain evidence="3">KCTC 42964</strain>
    </source>
</reference>
<dbReference type="SUPFAM" id="SSF52833">
    <property type="entry name" value="Thioredoxin-like"/>
    <property type="match status" value="1"/>
</dbReference>
<proteinExistence type="predicted"/>
<evidence type="ECO:0000259" key="1">
    <source>
        <dbReference type="Pfam" id="PF01323"/>
    </source>
</evidence>
<protein>
    <submittedName>
        <fullName evidence="2">DsbA family oxidoreductase</fullName>
    </submittedName>
</protein>
<dbReference type="CDD" id="cd03024">
    <property type="entry name" value="DsbA_FrnE"/>
    <property type="match status" value="1"/>
</dbReference>
<dbReference type="InterPro" id="IPR036249">
    <property type="entry name" value="Thioredoxin-like_sf"/>
</dbReference>
<evidence type="ECO:0000313" key="2">
    <source>
        <dbReference type="EMBL" id="MFC3225855.1"/>
    </source>
</evidence>
<dbReference type="PANTHER" id="PTHR13887">
    <property type="entry name" value="GLUTATHIONE S-TRANSFERASE KAPPA"/>
    <property type="match status" value="1"/>
</dbReference>
<dbReference type="RefSeq" id="WP_379897593.1">
    <property type="nucleotide sequence ID" value="NZ_JBHRTR010000005.1"/>
</dbReference>
<name>A0ABV7KUR0_9PROT</name>
<dbReference type="Pfam" id="PF01323">
    <property type="entry name" value="DSBA"/>
    <property type="match status" value="1"/>
</dbReference>
<dbReference type="EMBL" id="JBHRTR010000005">
    <property type="protein sequence ID" value="MFC3225855.1"/>
    <property type="molecule type" value="Genomic_DNA"/>
</dbReference>
<feature type="domain" description="DSBA-like thioredoxin" evidence="1">
    <location>
        <begin position="4"/>
        <end position="204"/>
    </location>
</feature>
<dbReference type="Gene3D" id="3.40.30.10">
    <property type="entry name" value="Glutaredoxin"/>
    <property type="match status" value="1"/>
</dbReference>
<organism evidence="2 3">
    <name type="scientific">Marinibaculum pumilum</name>
    <dbReference type="NCBI Taxonomy" id="1766165"/>
    <lineage>
        <taxon>Bacteria</taxon>
        <taxon>Pseudomonadati</taxon>
        <taxon>Pseudomonadota</taxon>
        <taxon>Alphaproteobacteria</taxon>
        <taxon>Rhodospirillales</taxon>
        <taxon>Rhodospirillaceae</taxon>
        <taxon>Marinibaculum</taxon>
    </lineage>
</organism>
<dbReference type="InterPro" id="IPR001853">
    <property type="entry name" value="DSBA-like_thioredoxin_dom"/>
</dbReference>
<gene>
    <name evidence="2" type="ORF">ACFOGJ_01345</name>
</gene>
<dbReference type="Proteomes" id="UP001595528">
    <property type="component" value="Unassembled WGS sequence"/>
</dbReference>
<sequence>MQHTIDIISDTVCPWCLIGKRRFERALAQRPDLDVQIDWRPYQLNPEMPREGVDRKAYLEAKFGGPERAQQIYDNIRDAGAEENIDFDFAAIPKTPNTLDSHRLIRWAASAGVQDLVVERLFQAYFENGEDIGDRQVLLGIAEEAGMDRGLVAELLEDEADTDLIRKEDALARQMGVEGVPCFIIDRKYVVSGAQDPEVFLKAFEMAENDEDLQAEEPVAGGVD</sequence>
<comment type="caution">
    <text evidence="2">The sequence shown here is derived from an EMBL/GenBank/DDBJ whole genome shotgun (WGS) entry which is preliminary data.</text>
</comment>
<accession>A0ABV7KUR0</accession>
<keyword evidence="3" id="KW-1185">Reference proteome</keyword>